<keyword evidence="2" id="KW-1185">Reference proteome</keyword>
<comment type="caution">
    <text evidence="1">The sequence shown here is derived from an EMBL/GenBank/DDBJ whole genome shotgun (WGS) entry which is preliminary data.</text>
</comment>
<dbReference type="EMBL" id="SRLO01000370">
    <property type="protein sequence ID" value="TNN58821.1"/>
    <property type="molecule type" value="Genomic_DNA"/>
</dbReference>
<name>A0A4Z2GZR6_9TELE</name>
<reference evidence="1 2" key="1">
    <citation type="submission" date="2019-03" db="EMBL/GenBank/DDBJ databases">
        <title>First draft genome of Liparis tanakae, snailfish: a comprehensive survey of snailfish specific genes.</title>
        <authorList>
            <person name="Kim W."/>
            <person name="Song I."/>
            <person name="Jeong J.-H."/>
            <person name="Kim D."/>
            <person name="Kim S."/>
            <person name="Ryu S."/>
            <person name="Song J.Y."/>
            <person name="Lee S.K."/>
        </authorList>
    </citation>
    <scope>NUCLEOTIDE SEQUENCE [LARGE SCALE GENOMIC DNA]</scope>
    <source>
        <tissue evidence="1">Muscle</tissue>
    </source>
</reference>
<sequence>MHAILGPSPAPSCGPSDGAALILSRCRRSHPRWHRRMRRRFLEEENRQERSGRKYADKRDTWLVGGVGGWRVGEGPHLGRNTGFWERCSRSSGDAESEFRYRLT</sequence>
<protein>
    <submittedName>
        <fullName evidence="1">Uncharacterized protein</fullName>
    </submittedName>
</protein>
<evidence type="ECO:0000313" key="2">
    <source>
        <dbReference type="Proteomes" id="UP000314294"/>
    </source>
</evidence>
<accession>A0A4Z2GZR6</accession>
<proteinExistence type="predicted"/>
<evidence type="ECO:0000313" key="1">
    <source>
        <dbReference type="EMBL" id="TNN58821.1"/>
    </source>
</evidence>
<organism evidence="1 2">
    <name type="scientific">Liparis tanakae</name>
    <name type="common">Tanaka's snailfish</name>
    <dbReference type="NCBI Taxonomy" id="230148"/>
    <lineage>
        <taxon>Eukaryota</taxon>
        <taxon>Metazoa</taxon>
        <taxon>Chordata</taxon>
        <taxon>Craniata</taxon>
        <taxon>Vertebrata</taxon>
        <taxon>Euteleostomi</taxon>
        <taxon>Actinopterygii</taxon>
        <taxon>Neopterygii</taxon>
        <taxon>Teleostei</taxon>
        <taxon>Neoteleostei</taxon>
        <taxon>Acanthomorphata</taxon>
        <taxon>Eupercaria</taxon>
        <taxon>Perciformes</taxon>
        <taxon>Cottioidei</taxon>
        <taxon>Cottales</taxon>
        <taxon>Liparidae</taxon>
        <taxon>Liparis</taxon>
    </lineage>
</organism>
<dbReference type="AlphaFoldDB" id="A0A4Z2GZR6"/>
<gene>
    <name evidence="1" type="ORF">EYF80_030970</name>
</gene>
<dbReference type="Proteomes" id="UP000314294">
    <property type="component" value="Unassembled WGS sequence"/>
</dbReference>